<reference evidence="2" key="1">
    <citation type="journal article" date="2023" name="Int. J. Syst. Evol. Microbiol.">
        <title>Mesoterricola silvestris gen. nov., sp. nov., Mesoterricola sediminis sp. nov., Geothrix oryzae sp. nov., Geothrix edaphica sp. nov., Geothrix rubra sp. nov., and Geothrix limicola sp. nov., six novel members of Acidobacteriota isolated from soils.</title>
        <authorList>
            <person name="Itoh H."/>
            <person name="Sugisawa Y."/>
            <person name="Mise K."/>
            <person name="Xu Z."/>
            <person name="Kuniyasu M."/>
            <person name="Ushijima N."/>
            <person name="Kawano K."/>
            <person name="Kobayashi E."/>
            <person name="Shiratori Y."/>
            <person name="Masuda Y."/>
            <person name="Senoo K."/>
        </authorList>
    </citation>
    <scope>NUCLEOTIDE SEQUENCE</scope>
    <source>
        <strain evidence="2">W786</strain>
    </source>
</reference>
<dbReference type="Proteomes" id="UP001228113">
    <property type="component" value="Chromosome"/>
</dbReference>
<accession>A0AA48KBA2</accession>
<protein>
    <submittedName>
        <fullName evidence="2">Uncharacterized protein</fullName>
    </submittedName>
</protein>
<gene>
    <name evidence="2" type="ORF">METESE_05490</name>
</gene>
<feature type="region of interest" description="Disordered" evidence="1">
    <location>
        <begin position="1"/>
        <end position="32"/>
    </location>
</feature>
<name>A0AA48KBA2_9BACT</name>
<feature type="compositionally biased region" description="Pro residues" evidence="1">
    <location>
        <begin position="1"/>
        <end position="15"/>
    </location>
</feature>
<proteinExistence type="predicted"/>
<organism evidence="2 3">
    <name type="scientific">Mesoterricola sediminis</name>
    <dbReference type="NCBI Taxonomy" id="2927980"/>
    <lineage>
        <taxon>Bacteria</taxon>
        <taxon>Pseudomonadati</taxon>
        <taxon>Acidobacteriota</taxon>
        <taxon>Holophagae</taxon>
        <taxon>Holophagales</taxon>
        <taxon>Holophagaceae</taxon>
        <taxon>Mesoterricola</taxon>
    </lineage>
</organism>
<evidence type="ECO:0000256" key="1">
    <source>
        <dbReference type="SAM" id="MobiDB-lite"/>
    </source>
</evidence>
<dbReference type="EMBL" id="AP027081">
    <property type="protein sequence ID" value="BDU75591.1"/>
    <property type="molecule type" value="Genomic_DNA"/>
</dbReference>
<dbReference type="RefSeq" id="WP_243332047.1">
    <property type="nucleotide sequence ID" value="NZ_AP027081.1"/>
</dbReference>
<sequence length="130" mass="14064">MTPRPPDVPASPEPAPAEQGAPGSVKVQKRSAAPAVATREKICATCGKPFRLAPEEKFFNCPACHRKANPPRKPPRRSDAQILTQITCSACGTQEYVSFVPPDPAAALCAACFGRQRRELQAQKNHQFGR</sequence>
<evidence type="ECO:0000313" key="3">
    <source>
        <dbReference type="Proteomes" id="UP001228113"/>
    </source>
</evidence>
<dbReference type="AlphaFoldDB" id="A0AA48KBA2"/>
<evidence type="ECO:0000313" key="2">
    <source>
        <dbReference type="EMBL" id="BDU75591.1"/>
    </source>
</evidence>
<keyword evidence="3" id="KW-1185">Reference proteome</keyword>
<dbReference type="KEGG" id="msea:METESE_05490"/>